<evidence type="ECO:0000313" key="9">
    <source>
        <dbReference type="EMBL" id="MBI1494743.1"/>
    </source>
</evidence>
<keyword evidence="2" id="KW-0813">Transport</keyword>
<keyword evidence="4 7" id="KW-0812">Transmembrane</keyword>
<dbReference type="InterPro" id="IPR020846">
    <property type="entry name" value="MFS_dom"/>
</dbReference>
<evidence type="ECO:0000313" key="10">
    <source>
        <dbReference type="Proteomes" id="UP000640583"/>
    </source>
</evidence>
<dbReference type="PANTHER" id="PTHR23513:SF11">
    <property type="entry name" value="STAPHYLOFERRIN A TRANSPORTER"/>
    <property type="match status" value="1"/>
</dbReference>
<gene>
    <name evidence="9" type="ORF">H1D41_13940</name>
</gene>
<keyword evidence="5 7" id="KW-1133">Transmembrane helix</keyword>
<keyword evidence="3" id="KW-1003">Cell membrane</keyword>
<feature type="transmembrane region" description="Helical" evidence="7">
    <location>
        <begin position="156"/>
        <end position="174"/>
    </location>
</feature>
<keyword evidence="10" id="KW-1185">Reference proteome</keyword>
<dbReference type="PANTHER" id="PTHR23513">
    <property type="entry name" value="INTEGRAL MEMBRANE EFFLUX PROTEIN-RELATED"/>
    <property type="match status" value="1"/>
</dbReference>
<feature type="transmembrane region" description="Helical" evidence="7">
    <location>
        <begin position="261"/>
        <end position="279"/>
    </location>
</feature>
<feature type="transmembrane region" description="Helical" evidence="7">
    <location>
        <begin position="74"/>
        <end position="95"/>
    </location>
</feature>
<dbReference type="AlphaFoldDB" id="A0A8J7IDT6"/>
<feature type="transmembrane region" description="Helical" evidence="7">
    <location>
        <begin position="224"/>
        <end position="249"/>
    </location>
</feature>
<dbReference type="GO" id="GO:0005886">
    <property type="term" value="C:plasma membrane"/>
    <property type="evidence" value="ECO:0007669"/>
    <property type="project" value="UniProtKB-SubCell"/>
</dbReference>
<dbReference type="GO" id="GO:0022857">
    <property type="term" value="F:transmembrane transporter activity"/>
    <property type="evidence" value="ECO:0007669"/>
    <property type="project" value="InterPro"/>
</dbReference>
<proteinExistence type="predicted"/>
<dbReference type="InterPro" id="IPR010290">
    <property type="entry name" value="TM_effector"/>
</dbReference>
<feature type="transmembrane region" description="Helical" evidence="7">
    <location>
        <begin position="291"/>
        <end position="308"/>
    </location>
</feature>
<feature type="transmembrane region" description="Helical" evidence="7">
    <location>
        <begin position="352"/>
        <end position="371"/>
    </location>
</feature>
<dbReference type="RefSeq" id="WP_228849494.1">
    <property type="nucleotide sequence ID" value="NZ_JADCKQ010000011.1"/>
</dbReference>
<dbReference type="PROSITE" id="PS50850">
    <property type="entry name" value="MFS"/>
    <property type="match status" value="1"/>
</dbReference>
<protein>
    <submittedName>
        <fullName evidence="9">MFS transporter</fullName>
    </submittedName>
</protein>
<dbReference type="CDD" id="cd06173">
    <property type="entry name" value="MFS_MefA_like"/>
    <property type="match status" value="1"/>
</dbReference>
<sequence length="409" mass="44802">MNLLRTNRNYRLLFSASSISNLGDGIAAMAFPWLATLLSRDPMAIAMVAMASRLPWLFFSLPVGVLTDRLDRRLLMVQADIFRVILTLGVIALIFSAGPLPAANSAHLIWLLAGAAFLIGTAEVFRDNAAQTMLPSVVHKDQLETANGQMWSAEQIAGSFIGPPLAGFLIAYWVPLPFGINALAFALSAWALWCVSITRVAPPVRRKFMTEMMEGLRWMWAHKVILRFALMLGLLNAFATMTITVFVLFSQEVLHLNATQHGLLMTAGAFGGVAGGLLCPKIINRLGAQRSIHLALALFPLPALIIFFTASPLIAAIALFAEMFVAILWNVVTVSYRQRFIPDALLGRVNAIYRFFGWGMMPLGALAAGLVVEFAEPGLGREFALRLSWCIAALGYAIMFVYGLFRLKI</sequence>
<dbReference type="Gene3D" id="1.20.1250.20">
    <property type="entry name" value="MFS general substrate transporter like domains"/>
    <property type="match status" value="1"/>
</dbReference>
<evidence type="ECO:0000256" key="4">
    <source>
        <dbReference type="ARBA" id="ARBA00022692"/>
    </source>
</evidence>
<comment type="caution">
    <text evidence="9">The sequence shown here is derived from an EMBL/GenBank/DDBJ whole genome shotgun (WGS) entry which is preliminary data.</text>
</comment>
<feature type="transmembrane region" description="Helical" evidence="7">
    <location>
        <begin position="107"/>
        <end position="125"/>
    </location>
</feature>
<dbReference type="SUPFAM" id="SSF103473">
    <property type="entry name" value="MFS general substrate transporter"/>
    <property type="match status" value="1"/>
</dbReference>
<dbReference type="InterPro" id="IPR036259">
    <property type="entry name" value="MFS_trans_sf"/>
</dbReference>
<dbReference type="Pfam" id="PF05977">
    <property type="entry name" value="MFS_3"/>
    <property type="match status" value="1"/>
</dbReference>
<evidence type="ECO:0000256" key="7">
    <source>
        <dbReference type="SAM" id="Phobius"/>
    </source>
</evidence>
<feature type="transmembrane region" description="Helical" evidence="7">
    <location>
        <begin position="383"/>
        <end position="405"/>
    </location>
</feature>
<feature type="transmembrane region" description="Helical" evidence="7">
    <location>
        <begin position="43"/>
        <end position="67"/>
    </location>
</feature>
<feature type="transmembrane region" description="Helical" evidence="7">
    <location>
        <begin position="12"/>
        <end position="31"/>
    </location>
</feature>
<evidence type="ECO:0000256" key="6">
    <source>
        <dbReference type="ARBA" id="ARBA00023136"/>
    </source>
</evidence>
<feature type="transmembrane region" description="Helical" evidence="7">
    <location>
        <begin position="180"/>
        <end position="204"/>
    </location>
</feature>
<evidence type="ECO:0000256" key="1">
    <source>
        <dbReference type="ARBA" id="ARBA00004651"/>
    </source>
</evidence>
<dbReference type="Proteomes" id="UP000640583">
    <property type="component" value="Unassembled WGS sequence"/>
</dbReference>
<evidence type="ECO:0000256" key="2">
    <source>
        <dbReference type="ARBA" id="ARBA00022448"/>
    </source>
</evidence>
<organism evidence="9 10">
    <name type="scientific">Halocynthiibacter styelae</name>
    <dbReference type="NCBI Taxonomy" id="2761955"/>
    <lineage>
        <taxon>Bacteria</taxon>
        <taxon>Pseudomonadati</taxon>
        <taxon>Pseudomonadota</taxon>
        <taxon>Alphaproteobacteria</taxon>
        <taxon>Rhodobacterales</taxon>
        <taxon>Paracoccaceae</taxon>
        <taxon>Halocynthiibacter</taxon>
    </lineage>
</organism>
<feature type="domain" description="Major facilitator superfamily (MFS) profile" evidence="8">
    <location>
        <begin position="225"/>
        <end position="409"/>
    </location>
</feature>
<evidence type="ECO:0000259" key="8">
    <source>
        <dbReference type="PROSITE" id="PS50850"/>
    </source>
</evidence>
<reference evidence="9" key="1">
    <citation type="submission" date="2020-10" db="EMBL/GenBank/DDBJ databases">
        <title>Paenihalocynthiibacter styelae gen. nov., sp. nov., isolated from stalked sea squirt Styela clava.</title>
        <authorList>
            <person name="Kim Y.-O."/>
            <person name="Yoon J.-H."/>
        </authorList>
    </citation>
    <scope>NUCLEOTIDE SEQUENCE</scope>
    <source>
        <strain evidence="9">MYP1-1</strain>
    </source>
</reference>
<accession>A0A8J7IDT6</accession>
<comment type="subcellular location">
    <subcellularLocation>
        <location evidence="1">Cell membrane</location>
        <topology evidence="1">Multi-pass membrane protein</topology>
    </subcellularLocation>
</comment>
<dbReference type="EMBL" id="JADCKQ010000011">
    <property type="protein sequence ID" value="MBI1494743.1"/>
    <property type="molecule type" value="Genomic_DNA"/>
</dbReference>
<keyword evidence="6 7" id="KW-0472">Membrane</keyword>
<evidence type="ECO:0000256" key="3">
    <source>
        <dbReference type="ARBA" id="ARBA00022475"/>
    </source>
</evidence>
<feature type="transmembrane region" description="Helical" evidence="7">
    <location>
        <begin position="314"/>
        <end position="332"/>
    </location>
</feature>
<evidence type="ECO:0000256" key="5">
    <source>
        <dbReference type="ARBA" id="ARBA00022989"/>
    </source>
</evidence>
<name>A0A8J7IDT6_9RHOB</name>